<keyword evidence="4" id="KW-0547">Nucleotide-binding</keyword>
<organism evidence="11 12">
    <name type="scientific">Postia placenta MAD-698-R-SB12</name>
    <dbReference type="NCBI Taxonomy" id="670580"/>
    <lineage>
        <taxon>Eukaryota</taxon>
        <taxon>Fungi</taxon>
        <taxon>Dikarya</taxon>
        <taxon>Basidiomycota</taxon>
        <taxon>Agaricomycotina</taxon>
        <taxon>Agaricomycetes</taxon>
        <taxon>Polyporales</taxon>
        <taxon>Adustoporiaceae</taxon>
        <taxon>Rhodonia</taxon>
    </lineage>
</organism>
<dbReference type="SUPFAM" id="SSF56112">
    <property type="entry name" value="Protein kinase-like (PK-like)"/>
    <property type="match status" value="1"/>
</dbReference>
<dbReference type="RefSeq" id="XP_024332973.1">
    <property type="nucleotide sequence ID" value="XM_024488352.1"/>
</dbReference>
<dbReference type="GO" id="GO:0005737">
    <property type="term" value="C:cytoplasm"/>
    <property type="evidence" value="ECO:0007669"/>
    <property type="project" value="TreeGrafter"/>
</dbReference>
<keyword evidence="12" id="KW-1185">Reference proteome</keyword>
<keyword evidence="6" id="KW-0067">ATP-binding</keyword>
<evidence type="ECO:0000313" key="12">
    <source>
        <dbReference type="Proteomes" id="UP000194127"/>
    </source>
</evidence>
<evidence type="ECO:0000256" key="3">
    <source>
        <dbReference type="ARBA" id="ARBA00022679"/>
    </source>
</evidence>
<name>A0A1X6MIQ0_9APHY</name>
<dbReference type="EMBL" id="KZ110616">
    <property type="protein sequence ID" value="OSX56179.1"/>
    <property type="molecule type" value="Genomic_DNA"/>
</dbReference>
<evidence type="ECO:0000313" key="11">
    <source>
        <dbReference type="EMBL" id="OSX56179.1"/>
    </source>
</evidence>
<keyword evidence="5" id="KW-0418">Kinase</keyword>
<dbReference type="Gene3D" id="1.10.510.10">
    <property type="entry name" value="Transferase(Phosphotransferase) domain 1"/>
    <property type="match status" value="1"/>
</dbReference>
<dbReference type="InterPro" id="IPR011009">
    <property type="entry name" value="Kinase-like_dom_sf"/>
</dbReference>
<feature type="compositionally biased region" description="Low complexity" evidence="9">
    <location>
        <begin position="80"/>
        <end position="102"/>
    </location>
</feature>
<dbReference type="GeneID" id="36333301"/>
<evidence type="ECO:0000256" key="1">
    <source>
        <dbReference type="ARBA" id="ARBA00012513"/>
    </source>
</evidence>
<feature type="region of interest" description="Disordered" evidence="9">
    <location>
        <begin position="1"/>
        <end position="44"/>
    </location>
</feature>
<dbReference type="GO" id="GO:0005634">
    <property type="term" value="C:nucleus"/>
    <property type="evidence" value="ECO:0007669"/>
    <property type="project" value="TreeGrafter"/>
</dbReference>
<feature type="domain" description="Protein kinase" evidence="10">
    <location>
        <begin position="127"/>
        <end position="492"/>
    </location>
</feature>
<dbReference type="GO" id="GO:0000245">
    <property type="term" value="P:spliceosomal complex assembly"/>
    <property type="evidence" value="ECO:0007669"/>
    <property type="project" value="TreeGrafter"/>
</dbReference>
<dbReference type="GO" id="GO:0005524">
    <property type="term" value="F:ATP binding"/>
    <property type="evidence" value="ECO:0007669"/>
    <property type="project" value="UniProtKB-KW"/>
</dbReference>
<dbReference type="InterPro" id="IPR008271">
    <property type="entry name" value="Ser/Thr_kinase_AS"/>
</dbReference>
<dbReference type="EC" id="2.7.11.1" evidence="1"/>
<feature type="region of interest" description="Disordered" evidence="9">
    <location>
        <begin position="69"/>
        <end position="102"/>
    </location>
</feature>
<protein>
    <recommendedName>
        <fullName evidence="1">non-specific serine/threonine protein kinase</fullName>
        <ecNumber evidence="1">2.7.11.1</ecNumber>
    </recommendedName>
</protein>
<accession>A0A1X6MIQ0</accession>
<sequence>MSPDWYTQAADNNNNNDSQRFTVIEAEQTSTASSSTDGRGRPPWRLADDQSFKVSISLKVSPINTASPKPFSDVAGLTHGSGMTGASHASTSSGKSSSAGSRTCAKEGTITLDIPARLWQVLDKGRYCIVRKLGYGQYSSVWLARDKGSDRFVSLKILTCEATKALSGTSPLSDELGLLQKIADGDQGHPGFRHNIKYYGSFEFPGPHGKHHCVITEVLGYSLEYVRTLNPNGDRRVQTSTVKRVVKHIVRGLEYLHDVRGIVHADIKHDNILFRPVDVAAVVAHELSADPSACYDCGTEISPPVVPTVSQVLPLSTELFIREDHLEAVVSDVGHSHWRDRHFQEIIQPAALRAPEVILGYRWDTPADIWNLGCIVMELLIGFWLFEPNKESGWGVEEDHLVRMTEALDTRFDVEFLSKCMHKDQFFTADGAFAHFDAHKEPTWTIRRLLEAFSLEQDEAEIVEAERFILRCLRLVPEERATAGDLANDTWLETNSMTGPTTVSCYITEILTDSTTCTHKAQYPRSPSAIIKEFIRVRLKVESIEELVFGLGTGIEQRPCIFFVGALGAFLAKALSTFLGSRMFRGIIAANGNINLDWGRRGLRWRFLALLGLDDRFANGNFPKSM</sequence>
<evidence type="ECO:0000256" key="6">
    <source>
        <dbReference type="ARBA" id="ARBA00022840"/>
    </source>
</evidence>
<evidence type="ECO:0000256" key="5">
    <source>
        <dbReference type="ARBA" id="ARBA00022777"/>
    </source>
</evidence>
<dbReference type="PROSITE" id="PS00108">
    <property type="entry name" value="PROTEIN_KINASE_ST"/>
    <property type="match status" value="1"/>
</dbReference>
<evidence type="ECO:0000256" key="8">
    <source>
        <dbReference type="ARBA" id="ARBA00048679"/>
    </source>
</evidence>
<dbReference type="PROSITE" id="PS50011">
    <property type="entry name" value="PROTEIN_KINASE_DOM"/>
    <property type="match status" value="1"/>
</dbReference>
<evidence type="ECO:0000256" key="9">
    <source>
        <dbReference type="SAM" id="MobiDB-lite"/>
    </source>
</evidence>
<evidence type="ECO:0000256" key="2">
    <source>
        <dbReference type="ARBA" id="ARBA00022527"/>
    </source>
</evidence>
<keyword evidence="2" id="KW-0723">Serine/threonine-protein kinase</keyword>
<proteinExistence type="predicted"/>
<evidence type="ECO:0000256" key="4">
    <source>
        <dbReference type="ARBA" id="ARBA00022741"/>
    </source>
</evidence>
<dbReference type="SMART" id="SM00220">
    <property type="entry name" value="S_TKc"/>
    <property type="match status" value="1"/>
</dbReference>
<dbReference type="GO" id="GO:0004674">
    <property type="term" value="F:protein serine/threonine kinase activity"/>
    <property type="evidence" value="ECO:0007669"/>
    <property type="project" value="UniProtKB-KW"/>
</dbReference>
<dbReference type="InterPro" id="IPR051334">
    <property type="entry name" value="SRPK"/>
</dbReference>
<dbReference type="PANTHER" id="PTHR47634:SF9">
    <property type="entry name" value="PROTEIN KINASE DOMAIN-CONTAINING PROTEIN-RELATED"/>
    <property type="match status" value="1"/>
</dbReference>
<keyword evidence="3" id="KW-0808">Transferase</keyword>
<dbReference type="GO" id="GO:0050684">
    <property type="term" value="P:regulation of mRNA processing"/>
    <property type="evidence" value="ECO:0007669"/>
    <property type="project" value="TreeGrafter"/>
</dbReference>
<evidence type="ECO:0000256" key="7">
    <source>
        <dbReference type="ARBA" id="ARBA00047899"/>
    </source>
</evidence>
<dbReference type="STRING" id="670580.A0A1X6MIQ0"/>
<dbReference type="OrthoDB" id="5979581at2759"/>
<dbReference type="InterPro" id="IPR000719">
    <property type="entry name" value="Prot_kinase_dom"/>
</dbReference>
<dbReference type="Gene3D" id="3.30.200.20">
    <property type="entry name" value="Phosphorylase Kinase, domain 1"/>
    <property type="match status" value="1"/>
</dbReference>
<gene>
    <name evidence="11" type="ORF">POSPLADRAFT_1175423</name>
</gene>
<comment type="catalytic activity">
    <reaction evidence="8">
        <text>L-seryl-[protein] + ATP = O-phospho-L-seryl-[protein] + ADP + H(+)</text>
        <dbReference type="Rhea" id="RHEA:17989"/>
        <dbReference type="Rhea" id="RHEA-COMP:9863"/>
        <dbReference type="Rhea" id="RHEA-COMP:11604"/>
        <dbReference type="ChEBI" id="CHEBI:15378"/>
        <dbReference type="ChEBI" id="CHEBI:29999"/>
        <dbReference type="ChEBI" id="CHEBI:30616"/>
        <dbReference type="ChEBI" id="CHEBI:83421"/>
        <dbReference type="ChEBI" id="CHEBI:456216"/>
        <dbReference type="EC" id="2.7.11.1"/>
    </reaction>
</comment>
<dbReference type="AlphaFoldDB" id="A0A1X6MIQ0"/>
<dbReference type="Pfam" id="PF00069">
    <property type="entry name" value="Pkinase"/>
    <property type="match status" value="2"/>
</dbReference>
<dbReference type="Proteomes" id="UP000194127">
    <property type="component" value="Unassembled WGS sequence"/>
</dbReference>
<comment type="catalytic activity">
    <reaction evidence="7">
        <text>L-threonyl-[protein] + ATP = O-phospho-L-threonyl-[protein] + ADP + H(+)</text>
        <dbReference type="Rhea" id="RHEA:46608"/>
        <dbReference type="Rhea" id="RHEA-COMP:11060"/>
        <dbReference type="Rhea" id="RHEA-COMP:11605"/>
        <dbReference type="ChEBI" id="CHEBI:15378"/>
        <dbReference type="ChEBI" id="CHEBI:30013"/>
        <dbReference type="ChEBI" id="CHEBI:30616"/>
        <dbReference type="ChEBI" id="CHEBI:61977"/>
        <dbReference type="ChEBI" id="CHEBI:456216"/>
        <dbReference type="EC" id="2.7.11.1"/>
    </reaction>
</comment>
<evidence type="ECO:0000259" key="10">
    <source>
        <dbReference type="PROSITE" id="PS50011"/>
    </source>
</evidence>
<reference evidence="11 12" key="1">
    <citation type="submission" date="2017-04" db="EMBL/GenBank/DDBJ databases">
        <title>Genome Sequence of the Model Brown-Rot Fungus Postia placenta SB12.</title>
        <authorList>
            <consortium name="DOE Joint Genome Institute"/>
            <person name="Gaskell J."/>
            <person name="Kersten P."/>
            <person name="Larrondo L.F."/>
            <person name="Canessa P."/>
            <person name="Martinez D."/>
            <person name="Hibbett D."/>
            <person name="Schmoll M."/>
            <person name="Kubicek C.P."/>
            <person name="Martinez A.T."/>
            <person name="Yadav J."/>
            <person name="Master E."/>
            <person name="Magnuson J.K."/>
            <person name="James T."/>
            <person name="Yaver D."/>
            <person name="Berka R."/>
            <person name="Labutti K."/>
            <person name="Lipzen A."/>
            <person name="Aerts A."/>
            <person name="Barry K."/>
            <person name="Henrissat B."/>
            <person name="Blanchette R."/>
            <person name="Grigoriev I."/>
            <person name="Cullen D."/>
        </authorList>
    </citation>
    <scope>NUCLEOTIDE SEQUENCE [LARGE SCALE GENOMIC DNA]</scope>
    <source>
        <strain evidence="11 12">MAD-698-R-SB12</strain>
    </source>
</reference>
<dbReference type="PANTHER" id="PTHR47634">
    <property type="entry name" value="PROTEIN KINASE DOMAIN-CONTAINING PROTEIN-RELATED"/>
    <property type="match status" value="1"/>
</dbReference>